<evidence type="ECO:0000259" key="7">
    <source>
        <dbReference type="Pfam" id="PF10672"/>
    </source>
</evidence>
<dbReference type="SUPFAM" id="SSF53335">
    <property type="entry name" value="S-adenosyl-L-methionine-dependent methyltransferases"/>
    <property type="match status" value="1"/>
</dbReference>
<dbReference type="InterPro" id="IPR036974">
    <property type="entry name" value="PUA_sf"/>
</dbReference>
<gene>
    <name evidence="9" type="ORF">F1189_16430</name>
</gene>
<dbReference type="Pfam" id="PF10672">
    <property type="entry name" value="Methyltrans_SAM"/>
    <property type="match status" value="1"/>
</dbReference>
<dbReference type="GO" id="GO:0005737">
    <property type="term" value="C:cytoplasm"/>
    <property type="evidence" value="ECO:0007669"/>
    <property type="project" value="UniProtKB-SubCell"/>
</dbReference>
<dbReference type="Pfam" id="PF17785">
    <property type="entry name" value="PUA_3"/>
    <property type="match status" value="1"/>
</dbReference>
<dbReference type="PANTHER" id="PTHR42873:SF1">
    <property type="entry name" value="S-ADENOSYLMETHIONINE-DEPENDENT METHYLTRANSFERASE DOMAIN-CONTAINING PROTEIN"/>
    <property type="match status" value="1"/>
</dbReference>
<sequence length="394" mass="42037">MTEHPLIRLNPGQERRLKSGHPWAFSNEIAMKPEYRQMEPGAPVRLEGDDGWRFGTFAFNPHSLIAARLLDRDPAATIDAAWVRRRLDAAIALRARITDGPFHRLVHAEADGLPGLVIDRYGDVVVLQANTAGMDRLTPAIVATLTGSLPLRAVVARNDAPVRAHEGLPAEVTLLHGSDATAMVEEGGVRFPVDPLSGQKTGWFFDQRPNRDRVAALAEGARVLDVFCHVGAFGLRCAAAGAKEVVLVDASAPALERAQAAAALNGVAGRVSVRRGDAFEVMAEAAQAGERYDIVVCDPPAFAKSKKDQAAGLRAYGRMARVAAPLVSPGGFLFVASCSHHAPLEAFAAAIAEGLYRARRGGRILATCGAGADHPVHPQLPESAYLKGQLFQLD</sequence>
<keyword evidence="5" id="KW-0949">S-adenosyl-L-methionine</keyword>
<dbReference type="CDD" id="cd02440">
    <property type="entry name" value="AdoMet_MTases"/>
    <property type="match status" value="1"/>
</dbReference>
<evidence type="ECO:0000259" key="8">
    <source>
        <dbReference type="Pfam" id="PF17785"/>
    </source>
</evidence>
<dbReference type="InterPro" id="IPR015947">
    <property type="entry name" value="PUA-like_sf"/>
</dbReference>
<protein>
    <submittedName>
        <fullName evidence="9">Class I SAM-dependent rRNA methyltransferase</fullName>
    </submittedName>
</protein>
<dbReference type="RefSeq" id="WP_150041920.1">
    <property type="nucleotide sequence ID" value="NZ_OW485601.1"/>
</dbReference>
<dbReference type="InterPro" id="IPR019614">
    <property type="entry name" value="SAM-dep_methyl-trfase"/>
</dbReference>
<dbReference type="Gene3D" id="3.30.750.80">
    <property type="entry name" value="RNA methyltransferase domain (HRMD) like"/>
    <property type="match status" value="1"/>
</dbReference>
<evidence type="ECO:0000256" key="2">
    <source>
        <dbReference type="ARBA" id="ARBA00022490"/>
    </source>
</evidence>
<dbReference type="Proteomes" id="UP000325255">
    <property type="component" value="Unassembled WGS sequence"/>
</dbReference>
<comment type="subcellular location">
    <subcellularLocation>
        <location evidence="1">Cytoplasm</location>
    </subcellularLocation>
</comment>
<organism evidence="9 10">
    <name type="scientific">Rhodovastum atsumiense</name>
    <dbReference type="NCBI Taxonomy" id="504468"/>
    <lineage>
        <taxon>Bacteria</taxon>
        <taxon>Pseudomonadati</taxon>
        <taxon>Pseudomonadota</taxon>
        <taxon>Alphaproteobacteria</taxon>
        <taxon>Acetobacterales</taxon>
        <taxon>Acetobacteraceae</taxon>
        <taxon>Rhodovastum</taxon>
    </lineage>
</organism>
<evidence type="ECO:0000256" key="5">
    <source>
        <dbReference type="ARBA" id="ARBA00022691"/>
    </source>
</evidence>
<dbReference type="Gene3D" id="3.40.50.150">
    <property type="entry name" value="Vaccinia Virus protein VP39"/>
    <property type="match status" value="1"/>
</dbReference>
<dbReference type="InterPro" id="IPR041532">
    <property type="entry name" value="RlmI-like_PUA"/>
</dbReference>
<evidence type="ECO:0000256" key="3">
    <source>
        <dbReference type="ARBA" id="ARBA00022603"/>
    </source>
</evidence>
<comment type="caution">
    <text evidence="9">The sequence shown here is derived from an EMBL/GenBank/DDBJ whole genome shotgun (WGS) entry which is preliminary data.</text>
</comment>
<evidence type="ECO:0000256" key="6">
    <source>
        <dbReference type="ARBA" id="ARBA00038091"/>
    </source>
</evidence>
<dbReference type="EMBL" id="VWPK01000025">
    <property type="protein sequence ID" value="KAA5610997.1"/>
    <property type="molecule type" value="Genomic_DNA"/>
</dbReference>
<keyword evidence="10" id="KW-1185">Reference proteome</keyword>
<proteinExistence type="inferred from homology"/>
<dbReference type="SUPFAM" id="SSF88697">
    <property type="entry name" value="PUA domain-like"/>
    <property type="match status" value="1"/>
</dbReference>
<dbReference type="CDD" id="cd11572">
    <property type="entry name" value="RlmI_M_like"/>
    <property type="match status" value="1"/>
</dbReference>
<reference evidence="9 10" key="1">
    <citation type="submission" date="2019-09" db="EMBL/GenBank/DDBJ databases">
        <title>Genome sequence of Rhodovastum atsumiense, a diverse member of the Acetobacteraceae family of non-sulfur purple photosynthetic bacteria.</title>
        <authorList>
            <person name="Meyer T."/>
            <person name="Kyndt J."/>
        </authorList>
    </citation>
    <scope>NUCLEOTIDE SEQUENCE [LARGE SCALE GENOMIC DNA]</scope>
    <source>
        <strain evidence="9 10">DSM 21279</strain>
    </source>
</reference>
<dbReference type="AlphaFoldDB" id="A0A5M6IT44"/>
<evidence type="ECO:0000313" key="10">
    <source>
        <dbReference type="Proteomes" id="UP000325255"/>
    </source>
</evidence>
<keyword evidence="4 9" id="KW-0808">Transferase</keyword>
<dbReference type="Gene3D" id="2.30.130.10">
    <property type="entry name" value="PUA domain"/>
    <property type="match status" value="1"/>
</dbReference>
<dbReference type="GO" id="GO:0032259">
    <property type="term" value="P:methylation"/>
    <property type="evidence" value="ECO:0007669"/>
    <property type="project" value="UniProtKB-KW"/>
</dbReference>
<evidence type="ECO:0000256" key="4">
    <source>
        <dbReference type="ARBA" id="ARBA00022679"/>
    </source>
</evidence>
<evidence type="ECO:0000313" key="9">
    <source>
        <dbReference type="EMBL" id="KAA5610997.1"/>
    </source>
</evidence>
<feature type="domain" description="RlmI-like PUA" evidence="8">
    <location>
        <begin position="7"/>
        <end position="72"/>
    </location>
</feature>
<dbReference type="OrthoDB" id="9805492at2"/>
<dbReference type="PANTHER" id="PTHR42873">
    <property type="entry name" value="RIBOSOMAL RNA LARGE SUBUNIT METHYLTRANSFERASE"/>
    <property type="match status" value="1"/>
</dbReference>
<keyword evidence="2" id="KW-0963">Cytoplasm</keyword>
<comment type="similarity">
    <text evidence="6">Belongs to the methyltransferase superfamily. RlmI family.</text>
</comment>
<dbReference type="InterPro" id="IPR029063">
    <property type="entry name" value="SAM-dependent_MTases_sf"/>
</dbReference>
<name>A0A5M6IT44_9PROT</name>
<dbReference type="CDD" id="cd21153">
    <property type="entry name" value="PUA_RlmI"/>
    <property type="match status" value="1"/>
</dbReference>
<dbReference type="GO" id="GO:0008168">
    <property type="term" value="F:methyltransferase activity"/>
    <property type="evidence" value="ECO:0007669"/>
    <property type="project" value="UniProtKB-KW"/>
</dbReference>
<keyword evidence="3 9" id="KW-0489">Methyltransferase</keyword>
<feature type="domain" description="S-adenosylmethionine-dependent methyltransferase" evidence="7">
    <location>
        <begin position="182"/>
        <end position="335"/>
    </location>
</feature>
<dbReference type="GO" id="GO:0003723">
    <property type="term" value="F:RNA binding"/>
    <property type="evidence" value="ECO:0007669"/>
    <property type="project" value="InterPro"/>
</dbReference>
<accession>A0A5M6IT44</accession>
<evidence type="ECO:0000256" key="1">
    <source>
        <dbReference type="ARBA" id="ARBA00004496"/>
    </source>
</evidence>